<dbReference type="EMBL" id="JBIPKE010000010">
    <property type="protein sequence ID" value="MFH6982191.1"/>
    <property type="molecule type" value="Genomic_DNA"/>
</dbReference>
<gene>
    <name evidence="1" type="ORF">ACHKAR_02020</name>
</gene>
<accession>A0ABW7N410</accession>
<name>A0ABW7N410_9BACT</name>
<evidence type="ECO:0000313" key="1">
    <source>
        <dbReference type="EMBL" id="MFH6982191.1"/>
    </source>
</evidence>
<protein>
    <recommendedName>
        <fullName evidence="3">DUF4136 domain-containing protein</fullName>
    </recommendedName>
</protein>
<sequence length="187" mass="22054">MKRLFLFFCLFPVLCYSQNKKEFTLYLSVSADDIIEAQAKSNISRLLREFSDVTITDSYDCNYELRIIILENHNKSGYQTGYTASINILKPLTPTDFTFPIAQRYTEENRKDEDDFLELFNNKMKIDTSYIFYGIADKIYEKGVYQTVNSFLFVDNELRSICERIVAEIDTEILEPDRIAYDKIWKN</sequence>
<evidence type="ECO:0000313" key="2">
    <source>
        <dbReference type="Proteomes" id="UP001610063"/>
    </source>
</evidence>
<comment type="caution">
    <text evidence="1">The sequence shown here is derived from an EMBL/GenBank/DDBJ whole genome shotgun (WGS) entry which is preliminary data.</text>
</comment>
<dbReference type="RefSeq" id="WP_395415957.1">
    <property type="nucleotide sequence ID" value="NZ_JBIPKE010000010.1"/>
</dbReference>
<organism evidence="1 2">
    <name type="scientific">Marinoscillum luteum</name>
    <dbReference type="NCBI Taxonomy" id="861051"/>
    <lineage>
        <taxon>Bacteria</taxon>
        <taxon>Pseudomonadati</taxon>
        <taxon>Bacteroidota</taxon>
        <taxon>Cytophagia</taxon>
        <taxon>Cytophagales</taxon>
        <taxon>Reichenbachiellaceae</taxon>
        <taxon>Marinoscillum</taxon>
    </lineage>
</organism>
<evidence type="ECO:0008006" key="3">
    <source>
        <dbReference type="Google" id="ProtNLM"/>
    </source>
</evidence>
<dbReference type="Proteomes" id="UP001610063">
    <property type="component" value="Unassembled WGS sequence"/>
</dbReference>
<reference evidence="1 2" key="1">
    <citation type="journal article" date="2013" name="Int. J. Syst. Evol. Microbiol.">
        <title>Marinoscillum luteum sp. nov., isolated from marine sediment.</title>
        <authorList>
            <person name="Cha I.T."/>
            <person name="Park S.J."/>
            <person name="Kim S.J."/>
            <person name="Kim J.G."/>
            <person name="Jung M.Y."/>
            <person name="Shin K.S."/>
            <person name="Kwon K.K."/>
            <person name="Yang S.H."/>
            <person name="Seo Y.S."/>
            <person name="Rhee S.K."/>
        </authorList>
    </citation>
    <scope>NUCLEOTIDE SEQUENCE [LARGE SCALE GENOMIC DNA]</scope>
    <source>
        <strain evidence="1 2">KCTC 23939</strain>
    </source>
</reference>
<keyword evidence="2" id="KW-1185">Reference proteome</keyword>
<proteinExistence type="predicted"/>